<accession>A0A7J7HN85</accession>
<reference evidence="2 3" key="2">
    <citation type="submission" date="2020-07" db="EMBL/GenBank/DDBJ databases">
        <title>Genome assembly of wild tea tree DASZ reveals pedigree and selection history of tea varieties.</title>
        <authorList>
            <person name="Zhang W."/>
        </authorList>
    </citation>
    <scope>NUCLEOTIDE SEQUENCE [LARGE SCALE GENOMIC DNA]</scope>
    <source>
        <strain evidence="3">cv. G240</strain>
        <tissue evidence="2">Leaf</tissue>
    </source>
</reference>
<evidence type="ECO:0000313" key="3">
    <source>
        <dbReference type="Proteomes" id="UP000593564"/>
    </source>
</evidence>
<dbReference type="PANTHER" id="PTHR15140">
    <property type="entry name" value="TUBULIN-SPECIFIC CHAPERONE E"/>
    <property type="match status" value="1"/>
</dbReference>
<sequence>MSKIKENPMPELGEFLPQLNILRLFADSFVGEKMNCLGGGFPKLRVSKLWMLETLKEWIVEEGAMPELEELEIRGCEKLEKSQGLERLSHLKELTLTNMKREFVEDVKQNLASVGRSHILLTNKFKSATTLACKSSLLLLLLFYFFFFFFFTWKISIYNYVSYLSFSLLDKTRMSEFHIRLLIRAPLFFVLE</sequence>
<dbReference type="PANTHER" id="PTHR15140:SF6">
    <property type="entry name" value="TUBULIN-SPECIFIC CHAPERONE COFACTOR E-LIKE PROTEIN"/>
    <property type="match status" value="1"/>
</dbReference>
<reference evidence="3" key="1">
    <citation type="journal article" date="2020" name="Nat. Commun.">
        <title>Genome assembly of wild tea tree DASZ reveals pedigree and selection history of tea varieties.</title>
        <authorList>
            <person name="Zhang W."/>
            <person name="Zhang Y."/>
            <person name="Qiu H."/>
            <person name="Guo Y."/>
            <person name="Wan H."/>
            <person name="Zhang X."/>
            <person name="Scossa F."/>
            <person name="Alseekh S."/>
            <person name="Zhang Q."/>
            <person name="Wang P."/>
            <person name="Xu L."/>
            <person name="Schmidt M.H."/>
            <person name="Jia X."/>
            <person name="Li D."/>
            <person name="Zhu A."/>
            <person name="Guo F."/>
            <person name="Chen W."/>
            <person name="Ni D."/>
            <person name="Usadel B."/>
            <person name="Fernie A.R."/>
            <person name="Wen W."/>
        </authorList>
    </citation>
    <scope>NUCLEOTIDE SEQUENCE [LARGE SCALE GENOMIC DNA]</scope>
    <source>
        <strain evidence="3">cv. G240</strain>
    </source>
</reference>
<protein>
    <recommendedName>
        <fullName evidence="4">NB-ARC domain-containing protein</fullName>
    </recommendedName>
</protein>
<organism evidence="2 3">
    <name type="scientific">Camellia sinensis</name>
    <name type="common">Tea plant</name>
    <name type="synonym">Thea sinensis</name>
    <dbReference type="NCBI Taxonomy" id="4442"/>
    <lineage>
        <taxon>Eukaryota</taxon>
        <taxon>Viridiplantae</taxon>
        <taxon>Streptophyta</taxon>
        <taxon>Embryophyta</taxon>
        <taxon>Tracheophyta</taxon>
        <taxon>Spermatophyta</taxon>
        <taxon>Magnoliopsida</taxon>
        <taxon>eudicotyledons</taxon>
        <taxon>Gunneridae</taxon>
        <taxon>Pentapetalae</taxon>
        <taxon>asterids</taxon>
        <taxon>Ericales</taxon>
        <taxon>Theaceae</taxon>
        <taxon>Camellia</taxon>
    </lineage>
</organism>
<dbReference type="EMBL" id="JACBKZ010000003">
    <property type="protein sequence ID" value="KAF5953434.1"/>
    <property type="molecule type" value="Genomic_DNA"/>
</dbReference>
<feature type="transmembrane region" description="Helical" evidence="1">
    <location>
        <begin position="137"/>
        <end position="161"/>
    </location>
</feature>
<dbReference type="SUPFAM" id="SSF52047">
    <property type="entry name" value="RNI-like"/>
    <property type="match status" value="1"/>
</dbReference>
<dbReference type="Proteomes" id="UP000593564">
    <property type="component" value="Unassembled WGS sequence"/>
</dbReference>
<keyword evidence="1" id="KW-1133">Transmembrane helix</keyword>
<gene>
    <name evidence="2" type="ORF">HYC85_006290</name>
</gene>
<keyword evidence="3" id="KW-1185">Reference proteome</keyword>
<comment type="caution">
    <text evidence="2">The sequence shown here is derived from an EMBL/GenBank/DDBJ whole genome shotgun (WGS) entry which is preliminary data.</text>
</comment>
<evidence type="ECO:0008006" key="4">
    <source>
        <dbReference type="Google" id="ProtNLM"/>
    </source>
</evidence>
<name>A0A7J7HN85_CAMSI</name>
<keyword evidence="1" id="KW-0812">Transmembrane</keyword>
<dbReference type="Gene3D" id="3.80.10.10">
    <property type="entry name" value="Ribonuclease Inhibitor"/>
    <property type="match status" value="1"/>
</dbReference>
<proteinExistence type="predicted"/>
<dbReference type="AlphaFoldDB" id="A0A7J7HN85"/>
<evidence type="ECO:0000256" key="1">
    <source>
        <dbReference type="SAM" id="Phobius"/>
    </source>
</evidence>
<evidence type="ECO:0000313" key="2">
    <source>
        <dbReference type="EMBL" id="KAF5953434.1"/>
    </source>
</evidence>
<keyword evidence="1" id="KW-0472">Membrane</keyword>
<dbReference type="InterPro" id="IPR032675">
    <property type="entry name" value="LRR_dom_sf"/>
</dbReference>